<name>A0A2H9ZWZ3_9ASPA</name>
<protein>
    <recommendedName>
        <fullName evidence="3">Pentatricopeptide repeat-containing protein</fullName>
    </recommendedName>
</protein>
<sequence>MGCMDRAEEIMGRDQVILKSTEHFNSMIFCILAEAKFWDKASVFIEEMQANGCETECDHIPNSH</sequence>
<dbReference type="EMBL" id="KZ453086">
    <property type="protein sequence ID" value="PKA47804.1"/>
    <property type="molecule type" value="Genomic_DNA"/>
</dbReference>
<gene>
    <name evidence="1" type="ORF">AXF42_Ash020207</name>
</gene>
<evidence type="ECO:0000313" key="1">
    <source>
        <dbReference type="EMBL" id="PKA47804.1"/>
    </source>
</evidence>
<proteinExistence type="predicted"/>
<evidence type="ECO:0008006" key="3">
    <source>
        <dbReference type="Google" id="ProtNLM"/>
    </source>
</evidence>
<reference evidence="1 2" key="1">
    <citation type="journal article" date="2017" name="Nature">
        <title>The Apostasia genome and the evolution of orchids.</title>
        <authorList>
            <person name="Zhang G.Q."/>
            <person name="Liu K.W."/>
            <person name="Li Z."/>
            <person name="Lohaus R."/>
            <person name="Hsiao Y.Y."/>
            <person name="Niu S.C."/>
            <person name="Wang J.Y."/>
            <person name="Lin Y.C."/>
            <person name="Xu Q."/>
            <person name="Chen L.J."/>
            <person name="Yoshida K."/>
            <person name="Fujiwara S."/>
            <person name="Wang Z.W."/>
            <person name="Zhang Y.Q."/>
            <person name="Mitsuda N."/>
            <person name="Wang M."/>
            <person name="Liu G.H."/>
            <person name="Pecoraro L."/>
            <person name="Huang H.X."/>
            <person name="Xiao X.J."/>
            <person name="Lin M."/>
            <person name="Wu X.Y."/>
            <person name="Wu W.L."/>
            <person name="Chen Y.Y."/>
            <person name="Chang S.B."/>
            <person name="Sakamoto S."/>
            <person name="Ohme-Takagi M."/>
            <person name="Yagi M."/>
            <person name="Zeng S.J."/>
            <person name="Shen C.Y."/>
            <person name="Yeh C.M."/>
            <person name="Luo Y.B."/>
            <person name="Tsai W.C."/>
            <person name="Van de Peer Y."/>
            <person name="Liu Z.J."/>
        </authorList>
    </citation>
    <scope>NUCLEOTIDE SEQUENCE [LARGE SCALE GENOMIC DNA]</scope>
    <source>
        <strain evidence="2">cv. Shenzhen</strain>
        <tissue evidence="1">Stem</tissue>
    </source>
</reference>
<accession>A0A2H9ZWZ3</accession>
<evidence type="ECO:0000313" key="2">
    <source>
        <dbReference type="Proteomes" id="UP000236161"/>
    </source>
</evidence>
<dbReference type="Proteomes" id="UP000236161">
    <property type="component" value="Unassembled WGS sequence"/>
</dbReference>
<keyword evidence="2" id="KW-1185">Reference proteome</keyword>
<organism evidence="1 2">
    <name type="scientific">Apostasia shenzhenica</name>
    <dbReference type="NCBI Taxonomy" id="1088818"/>
    <lineage>
        <taxon>Eukaryota</taxon>
        <taxon>Viridiplantae</taxon>
        <taxon>Streptophyta</taxon>
        <taxon>Embryophyta</taxon>
        <taxon>Tracheophyta</taxon>
        <taxon>Spermatophyta</taxon>
        <taxon>Magnoliopsida</taxon>
        <taxon>Liliopsida</taxon>
        <taxon>Asparagales</taxon>
        <taxon>Orchidaceae</taxon>
        <taxon>Apostasioideae</taxon>
        <taxon>Apostasia</taxon>
    </lineage>
</organism>
<dbReference type="AlphaFoldDB" id="A0A2H9ZWZ3"/>